<evidence type="ECO:0000313" key="3">
    <source>
        <dbReference type="Proteomes" id="UP001055247"/>
    </source>
</evidence>
<dbReference type="EMBL" id="BPQO01000075">
    <property type="protein sequence ID" value="GJD92799.1"/>
    <property type="molecule type" value="Genomic_DNA"/>
</dbReference>
<feature type="region of interest" description="Disordered" evidence="1">
    <location>
        <begin position="28"/>
        <end position="70"/>
    </location>
</feature>
<evidence type="ECO:0000256" key="1">
    <source>
        <dbReference type="SAM" id="MobiDB-lite"/>
    </source>
</evidence>
<name>A0AAV4ZXX7_9HYPH</name>
<organism evidence="2 3">
    <name type="scientific">Methylobacterium hispanicum</name>
    <dbReference type="NCBI Taxonomy" id="270350"/>
    <lineage>
        <taxon>Bacteria</taxon>
        <taxon>Pseudomonadati</taxon>
        <taxon>Pseudomonadota</taxon>
        <taxon>Alphaproteobacteria</taxon>
        <taxon>Hyphomicrobiales</taxon>
        <taxon>Methylobacteriaceae</taxon>
        <taxon>Methylobacterium</taxon>
    </lineage>
</organism>
<gene>
    <name evidence="2" type="ORF">BHAOGJBA_6358</name>
</gene>
<dbReference type="AlphaFoldDB" id="A0AAV4ZXX7"/>
<protein>
    <submittedName>
        <fullName evidence="2">Uncharacterized protein</fullName>
    </submittedName>
</protein>
<proteinExistence type="predicted"/>
<reference evidence="2" key="1">
    <citation type="journal article" date="2016" name="Front. Microbiol.">
        <title>Genome Sequence of the Piezophilic, Mesophilic Sulfate-Reducing Bacterium Desulfovibrio indicus J2T.</title>
        <authorList>
            <person name="Cao J."/>
            <person name="Maignien L."/>
            <person name="Shao Z."/>
            <person name="Alain K."/>
            <person name="Jebbar M."/>
        </authorList>
    </citation>
    <scope>NUCLEOTIDE SEQUENCE</scope>
    <source>
        <strain evidence="2">DSM 16372</strain>
    </source>
</reference>
<comment type="caution">
    <text evidence="2">The sequence shown here is derived from an EMBL/GenBank/DDBJ whole genome shotgun (WGS) entry which is preliminary data.</text>
</comment>
<dbReference type="Proteomes" id="UP001055247">
    <property type="component" value="Unassembled WGS sequence"/>
</dbReference>
<keyword evidence="3" id="KW-1185">Reference proteome</keyword>
<sequence>MAKVEAVPATARTSVTVMAKGSELRLRPAASVTRTTRPEALPTAVGVPEMAPPGDRLRPGGRVPAASAKV</sequence>
<reference evidence="2" key="2">
    <citation type="submission" date="2021-08" db="EMBL/GenBank/DDBJ databases">
        <authorList>
            <person name="Tani A."/>
            <person name="Ola A."/>
            <person name="Ogura Y."/>
            <person name="Katsura K."/>
            <person name="Hayashi T."/>
        </authorList>
    </citation>
    <scope>NUCLEOTIDE SEQUENCE</scope>
    <source>
        <strain evidence="2">DSM 16372</strain>
    </source>
</reference>
<evidence type="ECO:0000313" key="2">
    <source>
        <dbReference type="EMBL" id="GJD92799.1"/>
    </source>
</evidence>
<accession>A0AAV4ZXX7</accession>